<proteinExistence type="predicted"/>
<evidence type="ECO:0000313" key="1">
    <source>
        <dbReference type="EMBL" id="KAJ8676102.1"/>
    </source>
</evidence>
<dbReference type="EMBL" id="CM056742">
    <property type="protein sequence ID" value="KAJ8676102.1"/>
    <property type="molecule type" value="Genomic_DNA"/>
</dbReference>
<name>A0ACC2NYA2_9HYME</name>
<dbReference type="Proteomes" id="UP001239111">
    <property type="component" value="Chromosome 2"/>
</dbReference>
<sequence>LDIEMQEVCALLSKLEQENDEVKQYIQGVSVALSGSLSDPGASICNEEYCTRTIAQVSGPNVRAGWIEMQDLWEKLIQLESQLTRMSIKFGFTPAMRRRLLLERNYCLPGPSSMRIAEEQTLSYGMIIKIITEIKEMKKKYSEFYYEILVEMERLNQTTCQHSHH</sequence>
<gene>
    <name evidence="1" type="ORF">QAD02_011888</name>
</gene>
<feature type="non-terminal residue" evidence="1">
    <location>
        <position position="1"/>
    </location>
</feature>
<comment type="caution">
    <text evidence="1">The sequence shown here is derived from an EMBL/GenBank/DDBJ whole genome shotgun (WGS) entry which is preliminary data.</text>
</comment>
<organism evidence="1 2">
    <name type="scientific">Eretmocerus hayati</name>
    <dbReference type="NCBI Taxonomy" id="131215"/>
    <lineage>
        <taxon>Eukaryota</taxon>
        <taxon>Metazoa</taxon>
        <taxon>Ecdysozoa</taxon>
        <taxon>Arthropoda</taxon>
        <taxon>Hexapoda</taxon>
        <taxon>Insecta</taxon>
        <taxon>Pterygota</taxon>
        <taxon>Neoptera</taxon>
        <taxon>Endopterygota</taxon>
        <taxon>Hymenoptera</taxon>
        <taxon>Apocrita</taxon>
        <taxon>Proctotrupomorpha</taxon>
        <taxon>Chalcidoidea</taxon>
        <taxon>Aphelinidae</taxon>
        <taxon>Aphelininae</taxon>
        <taxon>Eretmocerus</taxon>
    </lineage>
</organism>
<protein>
    <submittedName>
        <fullName evidence="1">Uncharacterized protein</fullName>
    </submittedName>
</protein>
<reference evidence="1" key="1">
    <citation type="submission" date="2023-04" db="EMBL/GenBank/DDBJ databases">
        <title>A chromosome-level genome assembly of the parasitoid wasp Eretmocerus hayati.</title>
        <authorList>
            <person name="Zhong Y."/>
            <person name="Liu S."/>
            <person name="Liu Y."/>
        </authorList>
    </citation>
    <scope>NUCLEOTIDE SEQUENCE</scope>
    <source>
        <strain evidence="1">ZJU_SS_LIU_2023</strain>
    </source>
</reference>
<feature type="non-terminal residue" evidence="1">
    <location>
        <position position="165"/>
    </location>
</feature>
<accession>A0ACC2NYA2</accession>
<keyword evidence="2" id="KW-1185">Reference proteome</keyword>
<evidence type="ECO:0000313" key="2">
    <source>
        <dbReference type="Proteomes" id="UP001239111"/>
    </source>
</evidence>